<dbReference type="PROSITE" id="PS51781">
    <property type="entry name" value="SH3B"/>
    <property type="match status" value="1"/>
</dbReference>
<sequence length="382" mass="42464">MVKWKAVLSVLTILTSTLSISTLNVNAVTLPSISRDKAEKRALKIINLSWNYTAAKNSKINSKYAKNVMLPKQFQGVKKTEAKGIPYNWGGMDGVDTHSYNAPWTNFIDAVTKGAFTGNIDTDSRLGYISGTAGMDCSGFVQSVFDITGSRQSSSTLLNTYFEKINLDDIKHMDILDKPGTHVVIFDKWGTQNGVYGAFTYESTPDQTYGGIQGTKKYFMSLNTITKKGYIPGRYINITEDQNTEGKFKTGGYAIVSSANISADLRSTFNKNYKVLTTIPKSTALYLVSYSNGYYKVSYNNNIGWIKENVLVKVPKNKYVTVTGASGLNIRKNTTTKSEIVGILSENQYAEKITQSKDGNWYKVRVNGITGWCYAKYLTYLQ</sequence>
<dbReference type="STRING" id="1450648.CLORY_15040"/>
<accession>A0A1V4IST6</accession>
<dbReference type="PANTHER" id="PTHR34408">
    <property type="entry name" value="FAMILY PROTEIN, PUTATIVE-RELATED"/>
    <property type="match status" value="1"/>
</dbReference>
<name>A0A1V4IST6_9CLOT</name>
<organism evidence="3 4">
    <name type="scientific">Clostridium oryzae</name>
    <dbReference type="NCBI Taxonomy" id="1450648"/>
    <lineage>
        <taxon>Bacteria</taxon>
        <taxon>Bacillati</taxon>
        <taxon>Bacillota</taxon>
        <taxon>Clostridia</taxon>
        <taxon>Eubacteriales</taxon>
        <taxon>Clostridiaceae</taxon>
        <taxon>Clostridium</taxon>
    </lineage>
</organism>
<dbReference type="RefSeq" id="WP_079422914.1">
    <property type="nucleotide sequence ID" value="NZ_MZGV01000012.1"/>
</dbReference>
<dbReference type="Proteomes" id="UP000190080">
    <property type="component" value="Unassembled WGS sequence"/>
</dbReference>
<evidence type="ECO:0000256" key="1">
    <source>
        <dbReference type="SAM" id="SignalP"/>
    </source>
</evidence>
<feature type="chain" id="PRO_5013365123" evidence="1">
    <location>
        <begin position="28"/>
        <end position="382"/>
    </location>
</feature>
<dbReference type="EMBL" id="MZGV01000012">
    <property type="protein sequence ID" value="OPJ62880.1"/>
    <property type="molecule type" value="Genomic_DNA"/>
</dbReference>
<evidence type="ECO:0000313" key="3">
    <source>
        <dbReference type="EMBL" id="OPJ62880.1"/>
    </source>
</evidence>
<dbReference type="InterPro" id="IPR052354">
    <property type="entry name" value="Cell_Wall_Dynamics_Protein"/>
</dbReference>
<dbReference type="InterPro" id="IPR003646">
    <property type="entry name" value="SH3-like_bac-type"/>
</dbReference>
<comment type="caution">
    <text evidence="3">The sequence shown here is derived from an EMBL/GenBank/DDBJ whole genome shotgun (WGS) entry which is preliminary data.</text>
</comment>
<evidence type="ECO:0000313" key="4">
    <source>
        <dbReference type="Proteomes" id="UP000190080"/>
    </source>
</evidence>
<dbReference type="AlphaFoldDB" id="A0A1V4IST6"/>
<dbReference type="OrthoDB" id="1665149at2"/>
<protein>
    <submittedName>
        <fullName evidence="3">Bacterial SH3 domain protein</fullName>
    </submittedName>
</protein>
<keyword evidence="4" id="KW-1185">Reference proteome</keyword>
<dbReference type="Gene3D" id="3.90.1720.10">
    <property type="entry name" value="endopeptidase domain like (from Nostoc punctiforme)"/>
    <property type="match status" value="1"/>
</dbReference>
<dbReference type="SMART" id="SM00287">
    <property type="entry name" value="SH3b"/>
    <property type="match status" value="2"/>
</dbReference>
<gene>
    <name evidence="3" type="ORF">CLORY_15040</name>
</gene>
<proteinExistence type="predicted"/>
<dbReference type="Gene3D" id="2.30.30.40">
    <property type="entry name" value="SH3 Domains"/>
    <property type="match status" value="2"/>
</dbReference>
<keyword evidence="1" id="KW-0732">Signal</keyword>
<feature type="signal peptide" evidence="1">
    <location>
        <begin position="1"/>
        <end position="27"/>
    </location>
</feature>
<feature type="domain" description="SH3b" evidence="2">
    <location>
        <begin position="315"/>
        <end position="382"/>
    </location>
</feature>
<evidence type="ECO:0000259" key="2">
    <source>
        <dbReference type="PROSITE" id="PS51781"/>
    </source>
</evidence>
<dbReference type="Pfam" id="PF08239">
    <property type="entry name" value="SH3_3"/>
    <property type="match status" value="1"/>
</dbReference>
<reference evidence="3 4" key="1">
    <citation type="submission" date="2017-03" db="EMBL/GenBank/DDBJ databases">
        <title>Genome sequence of Clostridium oryzae DSM 28571.</title>
        <authorList>
            <person name="Poehlein A."/>
            <person name="Daniel R."/>
        </authorList>
    </citation>
    <scope>NUCLEOTIDE SEQUENCE [LARGE SCALE GENOMIC DNA]</scope>
    <source>
        <strain evidence="3 4">DSM 28571</strain>
    </source>
</reference>
<dbReference type="PANTHER" id="PTHR34408:SF1">
    <property type="entry name" value="GLYCOSYL HYDROLASE FAMILY 19 DOMAIN-CONTAINING PROTEIN HI_1415"/>
    <property type="match status" value="1"/>
</dbReference>